<keyword evidence="2" id="KW-0808">Transferase</keyword>
<dbReference type="PANTHER" id="PTHR44329">
    <property type="entry name" value="SERINE/THREONINE-PROTEIN KINASE TNNI3K-RELATED"/>
    <property type="match status" value="1"/>
</dbReference>
<comment type="caution">
    <text evidence="2">The sequence shown here is derived from an EMBL/GenBank/DDBJ whole genome shotgun (WGS) entry which is preliminary data.</text>
</comment>
<dbReference type="InterPro" id="IPR011009">
    <property type="entry name" value="Kinase-like_dom_sf"/>
</dbReference>
<dbReference type="PRINTS" id="PR00109">
    <property type="entry name" value="TYRKINASE"/>
</dbReference>
<accession>A0A397U711</accession>
<dbReference type="InterPro" id="IPR000719">
    <property type="entry name" value="Prot_kinase_dom"/>
</dbReference>
<evidence type="ECO:0000313" key="2">
    <source>
        <dbReference type="EMBL" id="RIB03123.1"/>
    </source>
</evidence>
<reference evidence="2 3" key="1">
    <citation type="submission" date="2018-06" db="EMBL/GenBank/DDBJ databases">
        <title>Comparative genomics reveals the genomic features of Rhizophagus irregularis, R. cerebriforme, R. diaphanum and Gigaspora rosea, and their symbiotic lifestyle signature.</title>
        <authorList>
            <person name="Morin E."/>
            <person name="San Clemente H."/>
            <person name="Chen E.C.H."/>
            <person name="De La Providencia I."/>
            <person name="Hainaut M."/>
            <person name="Kuo A."/>
            <person name="Kohler A."/>
            <person name="Murat C."/>
            <person name="Tang N."/>
            <person name="Roy S."/>
            <person name="Loubradou J."/>
            <person name="Henrissat B."/>
            <person name="Grigoriev I.V."/>
            <person name="Corradi N."/>
            <person name="Roux C."/>
            <person name="Martin F.M."/>
        </authorList>
    </citation>
    <scope>NUCLEOTIDE SEQUENCE [LARGE SCALE GENOMIC DNA]</scope>
    <source>
        <strain evidence="2 3">DAOM 194757</strain>
    </source>
</reference>
<keyword evidence="2" id="KW-0418">Kinase</keyword>
<dbReference type="AlphaFoldDB" id="A0A397U711"/>
<dbReference type="STRING" id="44941.A0A397U711"/>
<organism evidence="2 3">
    <name type="scientific">Gigaspora rosea</name>
    <dbReference type="NCBI Taxonomy" id="44941"/>
    <lineage>
        <taxon>Eukaryota</taxon>
        <taxon>Fungi</taxon>
        <taxon>Fungi incertae sedis</taxon>
        <taxon>Mucoromycota</taxon>
        <taxon>Glomeromycotina</taxon>
        <taxon>Glomeromycetes</taxon>
        <taxon>Diversisporales</taxon>
        <taxon>Gigasporaceae</taxon>
        <taxon>Gigaspora</taxon>
    </lineage>
</organism>
<dbReference type="Proteomes" id="UP000266673">
    <property type="component" value="Unassembled WGS sequence"/>
</dbReference>
<protein>
    <submittedName>
        <fullName evidence="2">Kinase-like domain-containing protein</fullName>
    </submittedName>
</protein>
<dbReference type="EMBL" id="QKWP01002496">
    <property type="protein sequence ID" value="RIB03123.1"/>
    <property type="molecule type" value="Genomic_DNA"/>
</dbReference>
<dbReference type="InterPro" id="IPR001245">
    <property type="entry name" value="Ser-Thr/Tyr_kinase_cat_dom"/>
</dbReference>
<evidence type="ECO:0000313" key="3">
    <source>
        <dbReference type="Proteomes" id="UP000266673"/>
    </source>
</evidence>
<dbReference type="Gene3D" id="1.10.510.10">
    <property type="entry name" value="Transferase(Phosphotransferase) domain 1"/>
    <property type="match status" value="1"/>
</dbReference>
<dbReference type="PROSITE" id="PS50011">
    <property type="entry name" value="PROTEIN_KINASE_DOM"/>
    <property type="match status" value="1"/>
</dbReference>
<name>A0A397U711_9GLOM</name>
<proteinExistence type="predicted"/>
<dbReference type="GO" id="GO:0005524">
    <property type="term" value="F:ATP binding"/>
    <property type="evidence" value="ECO:0007669"/>
    <property type="project" value="InterPro"/>
</dbReference>
<evidence type="ECO:0000259" key="1">
    <source>
        <dbReference type="PROSITE" id="PS50011"/>
    </source>
</evidence>
<feature type="domain" description="Protein kinase" evidence="1">
    <location>
        <begin position="1"/>
        <end position="189"/>
    </location>
</feature>
<dbReference type="InterPro" id="IPR051681">
    <property type="entry name" value="Ser/Thr_Kinases-Pseudokinases"/>
</dbReference>
<dbReference type="GO" id="GO:0004674">
    <property type="term" value="F:protein serine/threonine kinase activity"/>
    <property type="evidence" value="ECO:0007669"/>
    <property type="project" value="TreeGrafter"/>
</dbReference>
<gene>
    <name evidence="2" type="ORF">C2G38_1990392</name>
</gene>
<keyword evidence="3" id="KW-1185">Reference proteome</keyword>
<dbReference type="Pfam" id="PF07714">
    <property type="entry name" value="PK_Tyr_Ser-Thr"/>
    <property type="match status" value="1"/>
</dbReference>
<sequence length="194" mass="22745">MVLQWANNGDLREYLKINFSKLEWTDKLRMSREILDGLEFLHKNDIIHRDLHSKNILVHDGKLLIADFGLSKDETSKPSSASFHGVCAYIDPQCFVNETYKCSKKSDIYSFGVILWEISSGRPPFQSLNPYCIIINIYKGKREIPIEGTPSLYIQLYKKCWNYDPNQRPKLEEISRKLMDLHKLSQEYLKSIRK</sequence>
<dbReference type="OrthoDB" id="10261027at2759"/>
<dbReference type="SUPFAM" id="SSF56112">
    <property type="entry name" value="Protein kinase-like (PK-like)"/>
    <property type="match status" value="1"/>
</dbReference>